<dbReference type="AlphaFoldDB" id="A0A645H1J5"/>
<dbReference type="EMBL" id="VSSQ01085127">
    <property type="protein sequence ID" value="MPN32881.1"/>
    <property type="molecule type" value="Genomic_DNA"/>
</dbReference>
<keyword evidence="1" id="KW-0175">Coiled coil</keyword>
<accession>A0A645H1J5</accession>
<protein>
    <submittedName>
        <fullName evidence="2">Uncharacterized protein</fullName>
    </submittedName>
</protein>
<gene>
    <name evidence="2" type="ORF">SDC9_180364</name>
</gene>
<evidence type="ECO:0000313" key="2">
    <source>
        <dbReference type="EMBL" id="MPN32881.1"/>
    </source>
</evidence>
<evidence type="ECO:0000256" key="1">
    <source>
        <dbReference type="SAM" id="Coils"/>
    </source>
</evidence>
<feature type="coiled-coil region" evidence="1">
    <location>
        <begin position="3"/>
        <end position="53"/>
    </location>
</feature>
<name>A0A645H1J5_9ZZZZ</name>
<comment type="caution">
    <text evidence="2">The sequence shown here is derived from an EMBL/GenBank/DDBJ whole genome shotgun (WGS) entry which is preliminary data.</text>
</comment>
<sequence length="217" mass="23419">MALIEAEATAAASQSEAELAQNTLLVEAAQADLKAKNEAVVQAQADLSAAKQTTRDLVASIIPDGNSDISADDLVGLTNLGLSANDLKEIMGSIDNADDLVAGAISATQNKVSRIQDTAESLSSRARTQLLTMVTSKRPKLRGYSMDDIAEYIKQVRAYNQKFNKNMSDFVVNKALAGKLDSRLLDSLDEQKRLEYLQNLTPEDVEEAKEAEEGEEA</sequence>
<proteinExistence type="predicted"/>
<reference evidence="2" key="1">
    <citation type="submission" date="2019-08" db="EMBL/GenBank/DDBJ databases">
        <authorList>
            <person name="Kucharzyk K."/>
            <person name="Murdoch R.W."/>
            <person name="Higgins S."/>
            <person name="Loffler F."/>
        </authorList>
    </citation>
    <scope>NUCLEOTIDE SEQUENCE</scope>
</reference>
<organism evidence="2">
    <name type="scientific">bioreactor metagenome</name>
    <dbReference type="NCBI Taxonomy" id="1076179"/>
    <lineage>
        <taxon>unclassified sequences</taxon>
        <taxon>metagenomes</taxon>
        <taxon>ecological metagenomes</taxon>
    </lineage>
</organism>